<protein>
    <recommendedName>
        <fullName evidence="3">YbaB/EbfC family DNA-binding protein</fullName>
    </recommendedName>
</protein>
<organism evidence="1 2">
    <name type="scientific">Herminiimonas glaciei</name>
    <dbReference type="NCBI Taxonomy" id="523788"/>
    <lineage>
        <taxon>Bacteria</taxon>
        <taxon>Pseudomonadati</taxon>
        <taxon>Pseudomonadota</taxon>
        <taxon>Betaproteobacteria</taxon>
        <taxon>Burkholderiales</taxon>
        <taxon>Oxalobacteraceae</taxon>
        <taxon>Herminiimonas</taxon>
    </lineage>
</organism>
<comment type="caution">
    <text evidence="1">The sequence shown here is derived from an EMBL/GenBank/DDBJ whole genome shotgun (WGS) entry which is preliminary data.</text>
</comment>
<name>A0ABW2I754_9BURK</name>
<evidence type="ECO:0008006" key="3">
    <source>
        <dbReference type="Google" id="ProtNLM"/>
    </source>
</evidence>
<sequence length="173" mass="18946">METGIDMNEKNMQEQASQVVDGKQGVVKRALHRVLKMMGVLGVGLTVSSAPVMVQTAMAQSVPQHWVSYAQMAGNQLEAWLSDPASDAVVRLHGWMQERLLKEGQPLPPPLVVKVWVAPDGKISRTEFATLGQAQADADLRSLMMTQSLSEPPPRDMRQPMVLQLSLSFAAKT</sequence>
<dbReference type="EMBL" id="JBHTBU010000001">
    <property type="protein sequence ID" value="MFC7286817.1"/>
    <property type="molecule type" value="Genomic_DNA"/>
</dbReference>
<proteinExistence type="predicted"/>
<reference evidence="2" key="1">
    <citation type="journal article" date="2019" name="Int. J. Syst. Evol. Microbiol.">
        <title>The Global Catalogue of Microorganisms (GCM) 10K type strain sequencing project: providing services to taxonomists for standard genome sequencing and annotation.</title>
        <authorList>
            <consortium name="The Broad Institute Genomics Platform"/>
            <consortium name="The Broad Institute Genome Sequencing Center for Infectious Disease"/>
            <person name="Wu L."/>
            <person name="Ma J."/>
        </authorList>
    </citation>
    <scope>NUCLEOTIDE SEQUENCE [LARGE SCALE GENOMIC DNA]</scope>
    <source>
        <strain evidence="2">KACC 12508</strain>
    </source>
</reference>
<evidence type="ECO:0000313" key="1">
    <source>
        <dbReference type="EMBL" id="MFC7286817.1"/>
    </source>
</evidence>
<keyword evidence="2" id="KW-1185">Reference proteome</keyword>
<gene>
    <name evidence="1" type="ORF">ACFQPC_02095</name>
</gene>
<accession>A0ABW2I754</accession>
<dbReference type="RefSeq" id="WP_382269993.1">
    <property type="nucleotide sequence ID" value="NZ_JBHTBU010000001.1"/>
</dbReference>
<dbReference type="Proteomes" id="UP001596542">
    <property type="component" value="Unassembled WGS sequence"/>
</dbReference>
<evidence type="ECO:0000313" key="2">
    <source>
        <dbReference type="Proteomes" id="UP001596542"/>
    </source>
</evidence>